<evidence type="ECO:0000256" key="4">
    <source>
        <dbReference type="ARBA" id="ARBA00022989"/>
    </source>
</evidence>
<keyword evidence="3 6" id="KW-0812">Transmembrane</keyword>
<evidence type="ECO:0000256" key="5">
    <source>
        <dbReference type="ARBA" id="ARBA00023136"/>
    </source>
</evidence>
<evidence type="ECO:0000313" key="7">
    <source>
        <dbReference type="EMBL" id="OAM26832.1"/>
    </source>
</evidence>
<dbReference type="PANTHER" id="PTHR36570:SF3">
    <property type="entry name" value="DISULFIDE BOND FORMATION PROTEIN B"/>
    <property type="match status" value="1"/>
</dbReference>
<dbReference type="InterPro" id="IPR023380">
    <property type="entry name" value="DsbB-like_sf"/>
</dbReference>
<dbReference type="PANTHER" id="PTHR36570">
    <property type="entry name" value="DISULFIDE BOND FORMATION PROTEIN B"/>
    <property type="match status" value="1"/>
</dbReference>
<dbReference type="Gene3D" id="1.20.1550.10">
    <property type="entry name" value="DsbB-like"/>
    <property type="match status" value="1"/>
</dbReference>
<gene>
    <name evidence="7" type="ORF">A7P95_08745</name>
</gene>
<feature type="transmembrane region" description="Helical" evidence="6">
    <location>
        <begin position="138"/>
        <end position="158"/>
    </location>
</feature>
<feature type="transmembrane region" description="Helical" evidence="6">
    <location>
        <begin position="38"/>
        <end position="57"/>
    </location>
</feature>
<evidence type="ECO:0000313" key="8">
    <source>
        <dbReference type="Proteomes" id="UP000077885"/>
    </source>
</evidence>
<name>A0A1A9RX14_9NEIS</name>
<dbReference type="GO" id="GO:0005886">
    <property type="term" value="C:plasma membrane"/>
    <property type="evidence" value="ECO:0007669"/>
    <property type="project" value="UniProtKB-SubCell"/>
</dbReference>
<protein>
    <submittedName>
        <fullName evidence="7">Disulfide bond formation protein DsbB</fullName>
    </submittedName>
</protein>
<reference evidence="8" key="1">
    <citation type="submission" date="2016-05" db="EMBL/GenBank/DDBJ databases">
        <title>Draft genome of Corynebacterium afermentans subsp. afermentans LCDC 88199T.</title>
        <authorList>
            <person name="Bernier A.-M."/>
            <person name="Bernard K."/>
        </authorList>
    </citation>
    <scope>NUCLEOTIDE SEQUENCE [LARGE SCALE GENOMIC DNA]</scope>
    <source>
        <strain evidence="8">NML02-A-017</strain>
    </source>
</reference>
<feature type="transmembrane region" description="Helical" evidence="6">
    <location>
        <begin position="69"/>
        <end position="89"/>
    </location>
</feature>
<evidence type="ECO:0000256" key="1">
    <source>
        <dbReference type="ARBA" id="ARBA00004651"/>
    </source>
</evidence>
<comment type="subcellular location">
    <subcellularLocation>
        <location evidence="1">Cell membrane</location>
        <topology evidence="1">Multi-pass membrane protein</topology>
    </subcellularLocation>
</comment>
<feature type="transmembrane region" description="Helical" evidence="6">
    <location>
        <begin position="7"/>
        <end position="26"/>
    </location>
</feature>
<comment type="caution">
    <text evidence="7">The sequence shown here is derived from an EMBL/GenBank/DDBJ whole genome shotgun (WGS) entry which is preliminary data.</text>
</comment>
<dbReference type="OrthoDB" id="3711263at2"/>
<dbReference type="STRING" id="1795827.A7P95_08745"/>
<evidence type="ECO:0000256" key="3">
    <source>
        <dbReference type="ARBA" id="ARBA00022692"/>
    </source>
</evidence>
<dbReference type="AlphaFoldDB" id="A0A1A9RX14"/>
<evidence type="ECO:0000256" key="2">
    <source>
        <dbReference type="ARBA" id="ARBA00022475"/>
    </source>
</evidence>
<keyword evidence="2" id="KW-1003">Cell membrane</keyword>
<keyword evidence="5 6" id="KW-0472">Membrane</keyword>
<sequence length="163" mass="18189">MLTYRKLLWGVFAVCVACTAMSLYMQYGRGMDPCVMCIVQRVAIMLVGVLALLAVLLPQGRCWARTLSAILVSIPTVWGGWTAASQLHLQSLPLDQQPSCGAPWSFRLQGAPLFDLYEPIIRGYGECGKVEYFLGVPFAWWSLLACLFILAVLWGGWWKLRGK</sequence>
<dbReference type="Pfam" id="PF02600">
    <property type="entry name" value="DsbB"/>
    <property type="match status" value="1"/>
</dbReference>
<proteinExistence type="predicted"/>
<dbReference type="SUPFAM" id="SSF158442">
    <property type="entry name" value="DsbB-like"/>
    <property type="match status" value="1"/>
</dbReference>
<keyword evidence="4 6" id="KW-1133">Transmembrane helix</keyword>
<dbReference type="InterPro" id="IPR050183">
    <property type="entry name" value="DsbB"/>
</dbReference>
<dbReference type="RefSeq" id="WP_067594106.1">
    <property type="nucleotide sequence ID" value="NZ_LXSL01000028.1"/>
</dbReference>
<accession>A0A1A9RX14</accession>
<organism evidence="7 8">
    <name type="scientific">Eikenella longinqua</name>
    <dbReference type="NCBI Taxonomy" id="1795827"/>
    <lineage>
        <taxon>Bacteria</taxon>
        <taxon>Pseudomonadati</taxon>
        <taxon>Pseudomonadota</taxon>
        <taxon>Betaproteobacteria</taxon>
        <taxon>Neisseriales</taxon>
        <taxon>Neisseriaceae</taxon>
        <taxon>Eikenella</taxon>
    </lineage>
</organism>
<dbReference type="GO" id="GO:0006457">
    <property type="term" value="P:protein folding"/>
    <property type="evidence" value="ECO:0007669"/>
    <property type="project" value="InterPro"/>
</dbReference>
<dbReference type="EMBL" id="LXSL01000028">
    <property type="protein sequence ID" value="OAM26832.1"/>
    <property type="molecule type" value="Genomic_DNA"/>
</dbReference>
<dbReference type="GO" id="GO:0015035">
    <property type="term" value="F:protein-disulfide reductase activity"/>
    <property type="evidence" value="ECO:0007669"/>
    <property type="project" value="InterPro"/>
</dbReference>
<keyword evidence="8" id="KW-1185">Reference proteome</keyword>
<dbReference type="Proteomes" id="UP000077885">
    <property type="component" value="Unassembled WGS sequence"/>
</dbReference>
<dbReference type="InterPro" id="IPR003752">
    <property type="entry name" value="DiS_bond_form_DsbB/BdbC"/>
</dbReference>
<evidence type="ECO:0000256" key="6">
    <source>
        <dbReference type="SAM" id="Phobius"/>
    </source>
</evidence>